<evidence type="ECO:0000313" key="1">
    <source>
        <dbReference type="EMBL" id="GBN81020.1"/>
    </source>
</evidence>
<protein>
    <submittedName>
        <fullName evidence="1">Uncharacterized protein</fullName>
    </submittedName>
</protein>
<organism evidence="1 2">
    <name type="scientific">Araneus ventricosus</name>
    <name type="common">Orbweaver spider</name>
    <name type="synonym">Epeira ventricosa</name>
    <dbReference type="NCBI Taxonomy" id="182803"/>
    <lineage>
        <taxon>Eukaryota</taxon>
        <taxon>Metazoa</taxon>
        <taxon>Ecdysozoa</taxon>
        <taxon>Arthropoda</taxon>
        <taxon>Chelicerata</taxon>
        <taxon>Arachnida</taxon>
        <taxon>Araneae</taxon>
        <taxon>Araneomorphae</taxon>
        <taxon>Entelegynae</taxon>
        <taxon>Araneoidea</taxon>
        <taxon>Araneidae</taxon>
        <taxon>Araneus</taxon>
    </lineage>
</organism>
<proteinExistence type="predicted"/>
<dbReference type="Proteomes" id="UP000499080">
    <property type="component" value="Unassembled WGS sequence"/>
</dbReference>
<sequence>MNVQPSLEQMAAETRLNHQKMGDDLFRSIWHYFGLPSEYIQKIRVLNDKPFDKEFTFFVAKAVVIDILENRDLNGLLFEIIFHRCSRLDKDALRELDVIIGSLIDSKDPFPAFIRFCAILSDFILFLRCKGNFLNIDRQRLLLYWIEYYEGYFEEQIEDSGGLKRLLNAAHKKASIYPYSFLKNFTFRYCNPDLPYNKENIPFLFETELHRKFKSLEPIFLAE</sequence>
<comment type="caution">
    <text evidence="1">The sequence shown here is derived from an EMBL/GenBank/DDBJ whole genome shotgun (WGS) entry which is preliminary data.</text>
</comment>
<keyword evidence="2" id="KW-1185">Reference proteome</keyword>
<accession>A0A4Y2S1E1</accession>
<evidence type="ECO:0000313" key="2">
    <source>
        <dbReference type="Proteomes" id="UP000499080"/>
    </source>
</evidence>
<gene>
    <name evidence="1" type="ORF">AVEN_139098_1</name>
</gene>
<dbReference type="AlphaFoldDB" id="A0A4Y2S1E1"/>
<reference evidence="1 2" key="1">
    <citation type="journal article" date="2019" name="Sci. Rep.">
        <title>Orb-weaving spider Araneus ventricosus genome elucidates the spidroin gene catalogue.</title>
        <authorList>
            <person name="Kono N."/>
            <person name="Nakamura H."/>
            <person name="Ohtoshi R."/>
            <person name="Moran D.A.P."/>
            <person name="Shinohara A."/>
            <person name="Yoshida Y."/>
            <person name="Fujiwara M."/>
            <person name="Mori M."/>
            <person name="Tomita M."/>
            <person name="Arakawa K."/>
        </authorList>
    </citation>
    <scope>NUCLEOTIDE SEQUENCE [LARGE SCALE GENOMIC DNA]</scope>
</reference>
<name>A0A4Y2S1E1_ARAVE</name>
<dbReference type="EMBL" id="BGPR01019118">
    <property type="protein sequence ID" value="GBN81020.1"/>
    <property type="molecule type" value="Genomic_DNA"/>
</dbReference>